<dbReference type="EMBL" id="AP025592">
    <property type="protein sequence ID" value="BDG09027.1"/>
    <property type="molecule type" value="Genomic_DNA"/>
</dbReference>
<evidence type="ECO:0000256" key="1">
    <source>
        <dbReference type="SAM" id="Coils"/>
    </source>
</evidence>
<organism evidence="2 3">
    <name type="scientific">Anaeromyxobacter paludicola</name>
    <dbReference type="NCBI Taxonomy" id="2918171"/>
    <lineage>
        <taxon>Bacteria</taxon>
        <taxon>Pseudomonadati</taxon>
        <taxon>Myxococcota</taxon>
        <taxon>Myxococcia</taxon>
        <taxon>Myxococcales</taxon>
        <taxon>Cystobacterineae</taxon>
        <taxon>Anaeromyxobacteraceae</taxon>
        <taxon>Anaeromyxobacter</taxon>
    </lineage>
</organism>
<accession>A0ABM7XAY8</accession>
<dbReference type="PANTHER" id="PTHR40278">
    <property type="entry name" value="DNA UTILIZATION PROTEIN HOFN"/>
    <property type="match status" value="1"/>
</dbReference>
<evidence type="ECO:0000313" key="2">
    <source>
        <dbReference type="EMBL" id="BDG09027.1"/>
    </source>
</evidence>
<reference evidence="3" key="1">
    <citation type="journal article" date="2022" name="Int. J. Syst. Evol. Microbiol.">
        <title>Anaeromyxobacter oryzae sp. nov., Anaeromyxobacter diazotrophicus sp. nov. and Anaeromyxobacter paludicola sp. nov., isolated from paddy soils.</title>
        <authorList>
            <person name="Itoh H."/>
            <person name="Xu Z."/>
            <person name="Mise K."/>
            <person name="Masuda Y."/>
            <person name="Ushijima N."/>
            <person name="Hayakawa C."/>
            <person name="Shiratori Y."/>
            <person name="Senoo K."/>
        </authorList>
    </citation>
    <scope>NUCLEOTIDE SEQUENCE [LARGE SCALE GENOMIC DNA]</scope>
    <source>
        <strain evidence="3">Red630</strain>
    </source>
</reference>
<proteinExistence type="predicted"/>
<dbReference type="RefSeq" id="WP_248340617.1">
    <property type="nucleotide sequence ID" value="NZ_AP025592.1"/>
</dbReference>
<protein>
    <submittedName>
        <fullName evidence="2">Fimbrial protein</fullName>
    </submittedName>
</protein>
<dbReference type="InterPro" id="IPR007813">
    <property type="entry name" value="PilN"/>
</dbReference>
<dbReference type="PANTHER" id="PTHR40278:SF2">
    <property type="entry name" value="TYPE IV PILUS INNER MEMBRANE COMPONENT PILN"/>
    <property type="match status" value="1"/>
</dbReference>
<gene>
    <name evidence="2" type="primary">pilN</name>
    <name evidence="2" type="ORF">AMPC_21400</name>
</gene>
<keyword evidence="1" id="KW-0175">Coiled coil</keyword>
<name>A0ABM7XAY8_9BACT</name>
<keyword evidence="3" id="KW-1185">Reference proteome</keyword>
<dbReference type="Pfam" id="PF05137">
    <property type="entry name" value="PilN"/>
    <property type="match status" value="1"/>
</dbReference>
<dbReference type="Proteomes" id="UP001162734">
    <property type="component" value="Chromosome"/>
</dbReference>
<dbReference type="InterPro" id="IPR052534">
    <property type="entry name" value="Extracell_DNA_Util/SecSys_Comp"/>
</dbReference>
<feature type="coiled-coil region" evidence="1">
    <location>
        <begin position="64"/>
        <end position="91"/>
    </location>
</feature>
<evidence type="ECO:0000313" key="3">
    <source>
        <dbReference type="Proteomes" id="UP001162734"/>
    </source>
</evidence>
<sequence>MVRINLLAVRVSKKKEAGKQQLALAAAVLVVALAGNYAWDHARSADLAARQSKLAHTKAEIAQLEKIIGEVKNIKAEQAALKEKLDVLDKLKQGRTGPVKLLDELATLTPKRLWFKKIEEKGGAMVFDGSAATIDDVSALMSALKQSRFFTKVELKKTTARTEGRYKLVDFTLDTACTYTPAAAPGVPAASSGAAAAAAPVAR</sequence>